<dbReference type="InterPro" id="IPR029045">
    <property type="entry name" value="ClpP/crotonase-like_dom_sf"/>
</dbReference>
<dbReference type="Pfam" id="PF02737">
    <property type="entry name" value="3HCDH_N"/>
    <property type="match status" value="1"/>
</dbReference>
<dbReference type="PANTHER" id="PTHR48075:SF7">
    <property type="entry name" value="3-HYDROXYACYL-COA DEHYDROGENASE-RELATED"/>
    <property type="match status" value="1"/>
</dbReference>
<dbReference type="AlphaFoldDB" id="A0A9E8LUJ2"/>
<dbReference type="Gene3D" id="3.40.50.720">
    <property type="entry name" value="NAD(P)-binding Rossmann-like Domain"/>
    <property type="match status" value="1"/>
</dbReference>
<evidence type="ECO:0000256" key="4">
    <source>
        <dbReference type="ARBA" id="ARBA00049556"/>
    </source>
</evidence>
<evidence type="ECO:0000259" key="6">
    <source>
        <dbReference type="Pfam" id="PF02737"/>
    </source>
</evidence>
<keyword evidence="9" id="KW-1185">Reference proteome</keyword>
<dbReference type="Gene3D" id="1.10.1040.50">
    <property type="match status" value="1"/>
</dbReference>
<dbReference type="SUPFAM" id="SSF48179">
    <property type="entry name" value="6-phosphogluconate dehydrogenase C-terminal domain-like"/>
    <property type="match status" value="2"/>
</dbReference>
<dbReference type="Pfam" id="PF16113">
    <property type="entry name" value="ECH_2"/>
    <property type="match status" value="1"/>
</dbReference>
<dbReference type="KEGG" id="faf:OE104_00680"/>
<name>A0A9E8LUJ2_9BACI</name>
<comment type="similarity">
    <text evidence="1">Belongs to the 3-hydroxyacyl-CoA dehydrogenase family.</text>
</comment>
<dbReference type="GO" id="GO:0006631">
    <property type="term" value="P:fatty acid metabolic process"/>
    <property type="evidence" value="ECO:0007669"/>
    <property type="project" value="InterPro"/>
</dbReference>
<dbReference type="Pfam" id="PF00725">
    <property type="entry name" value="3HCDH"/>
    <property type="match status" value="2"/>
</dbReference>
<feature type="domain" description="3-hydroxyacyl-CoA dehydrogenase C-terminal" evidence="5">
    <location>
        <begin position="216"/>
        <end position="313"/>
    </location>
</feature>
<feature type="domain" description="3-hydroxyacyl-CoA dehydrogenase NAD binding" evidence="6">
    <location>
        <begin position="15"/>
        <end position="212"/>
    </location>
</feature>
<dbReference type="Proteomes" id="UP001164718">
    <property type="component" value="Chromosome"/>
</dbReference>
<feature type="domain" description="3-hydroxyacyl-CoA dehydrogenase C-terminal" evidence="5">
    <location>
        <begin position="378"/>
        <end position="431"/>
    </location>
</feature>
<accession>A0A9E8LUJ2</accession>
<protein>
    <submittedName>
        <fullName evidence="8">3-hydroxyacyl-CoA dehydrogenase/enoyl-CoA hydratase family protein</fullName>
    </submittedName>
</protein>
<dbReference type="RefSeq" id="WP_275417711.1">
    <property type="nucleotide sequence ID" value="NZ_CP106878.1"/>
</dbReference>
<dbReference type="GO" id="GO:0003857">
    <property type="term" value="F:(3S)-3-hydroxyacyl-CoA dehydrogenase (NAD+) activity"/>
    <property type="evidence" value="ECO:0007669"/>
    <property type="project" value="UniProtKB-EC"/>
</dbReference>
<evidence type="ECO:0000256" key="2">
    <source>
        <dbReference type="ARBA" id="ARBA00023002"/>
    </source>
</evidence>
<evidence type="ECO:0000256" key="1">
    <source>
        <dbReference type="ARBA" id="ARBA00009463"/>
    </source>
</evidence>
<evidence type="ECO:0000259" key="5">
    <source>
        <dbReference type="Pfam" id="PF00725"/>
    </source>
</evidence>
<dbReference type="InterPro" id="IPR045004">
    <property type="entry name" value="ECH_dom"/>
</dbReference>
<reference evidence="8" key="1">
    <citation type="submission" date="2022-09" db="EMBL/GenBank/DDBJ databases">
        <title>Complete Genomes of Fervidibacillus albus and Fervidibacillus halotolerans isolated from tidal flat sediments.</title>
        <authorList>
            <person name="Kwon K.K."/>
            <person name="Yang S.-H."/>
            <person name="Park M.J."/>
            <person name="Oh H.-M."/>
        </authorList>
    </citation>
    <scope>NUCLEOTIDE SEQUENCE</scope>
    <source>
        <strain evidence="8">MEBiC13591</strain>
    </source>
</reference>
<dbReference type="InterPro" id="IPR006176">
    <property type="entry name" value="3-OHacyl-CoA_DH_NAD-bd"/>
</dbReference>
<organism evidence="8 9">
    <name type="scientific">Fervidibacillus albus</name>
    <dbReference type="NCBI Taxonomy" id="2980026"/>
    <lineage>
        <taxon>Bacteria</taxon>
        <taxon>Bacillati</taxon>
        <taxon>Bacillota</taxon>
        <taxon>Bacilli</taxon>
        <taxon>Bacillales</taxon>
        <taxon>Bacillaceae</taxon>
        <taxon>Fervidibacillus</taxon>
    </lineage>
</organism>
<proteinExistence type="inferred from homology"/>
<evidence type="ECO:0000313" key="8">
    <source>
        <dbReference type="EMBL" id="WAA09928.1"/>
    </source>
</evidence>
<comment type="catalytic activity">
    <reaction evidence="4">
        <text>a (3S)-3-hydroxyacyl-CoA + NAD(+) = a 3-oxoacyl-CoA + NADH + H(+)</text>
        <dbReference type="Rhea" id="RHEA:22432"/>
        <dbReference type="ChEBI" id="CHEBI:15378"/>
        <dbReference type="ChEBI" id="CHEBI:57318"/>
        <dbReference type="ChEBI" id="CHEBI:57540"/>
        <dbReference type="ChEBI" id="CHEBI:57945"/>
        <dbReference type="ChEBI" id="CHEBI:90726"/>
        <dbReference type="EC" id="1.1.1.35"/>
    </reaction>
</comment>
<evidence type="ECO:0000313" key="9">
    <source>
        <dbReference type="Proteomes" id="UP001164718"/>
    </source>
</evidence>
<dbReference type="Gene3D" id="3.90.226.10">
    <property type="entry name" value="2-enoyl-CoA Hydratase, Chain A, domain 1"/>
    <property type="match status" value="1"/>
</dbReference>
<dbReference type="GO" id="GO:0070403">
    <property type="term" value="F:NAD+ binding"/>
    <property type="evidence" value="ECO:0007669"/>
    <property type="project" value="InterPro"/>
</dbReference>
<dbReference type="SUPFAM" id="SSF52096">
    <property type="entry name" value="ClpP/crotonase"/>
    <property type="match status" value="1"/>
</dbReference>
<keyword evidence="2" id="KW-0560">Oxidoreductase</keyword>
<dbReference type="CDD" id="cd06558">
    <property type="entry name" value="crotonase-like"/>
    <property type="match status" value="1"/>
</dbReference>
<evidence type="ECO:0000256" key="3">
    <source>
        <dbReference type="ARBA" id="ARBA00023027"/>
    </source>
</evidence>
<dbReference type="EMBL" id="CP106878">
    <property type="protein sequence ID" value="WAA09928.1"/>
    <property type="molecule type" value="Genomic_DNA"/>
</dbReference>
<dbReference type="SUPFAM" id="SSF51735">
    <property type="entry name" value="NAD(P)-binding Rossmann-fold domains"/>
    <property type="match status" value="1"/>
</dbReference>
<dbReference type="PANTHER" id="PTHR48075">
    <property type="entry name" value="3-HYDROXYACYL-COA DEHYDROGENASE FAMILY PROTEIN"/>
    <property type="match status" value="1"/>
</dbReference>
<dbReference type="InterPro" id="IPR006108">
    <property type="entry name" value="3HC_DH_C"/>
</dbReference>
<evidence type="ECO:0000259" key="7">
    <source>
        <dbReference type="Pfam" id="PF16113"/>
    </source>
</evidence>
<gene>
    <name evidence="8" type="ORF">OE104_00680</name>
</gene>
<dbReference type="InterPro" id="IPR008927">
    <property type="entry name" value="6-PGluconate_DH-like_C_sf"/>
</dbReference>
<sequence length="802" mass="89679">MCRRGKNALVKQINKAAVIGSGVMGSSIAAHLANVGIPTLLLDIVPKELTEEERTKGLTLDHPIVRNRIVEMNRKKLLKQKPAPLMAKENIELIETGNLADDLDRLKEADWIIEVVVENLNVKKSVFEKVDQYRKEGSIVSSNTSGISIRAMAEGRSTDFKKHFLGTHFFNPPRYLKLLEMIPTKDTSEDVINYMKNFCEDVLGKGVVFAKDTPNFIANRIGTYGLLITLEEMVKGGYSVGEVDSVTGPLIGRPKSATFRTLDVVGIDTFIHVANNVYEQVDGEEKKIFATPKLLKEMVDRGWLGAKSGQGFYLKKGKEIFELNPETMDYEPRKKLKTASMEMAKQQKGSKGKIKTVIYGDDRAGKLLWNIFAPTLLYTGQLAYEIADDIQAVDDAMKWGFGWEMGPFETWDVIGLETSVQKMKEQGLEVPHWIEEMIETGFKTFYKEENGKRYFYHKGEYKQVRQNEKAIHLQLLKKEKGVIHKNTGASLIDIGDEVALLEFHSKNNAIGLDILQMINKSIEEVEKNYKGLVIANEGKNFCVGANIALMLMEAQDENFFELDIVIRQFQQAMMNIKYSSKPVVVAPHQMTLGGGAEVSLPATRIQASPETYMGLVEVGVGLIPGGGGTKELYSKLLNGMPKGVKFNLQEVANRVFETIAMAKVSTSAKEAQENGFLNELDGISKNPDHRIFDAKQLVLNLYEKGYTPPVKKKIPVVGETGYATLLLGAQNMHLSGYISDYDLHIAKKLAYVVAGGKVPYGTEVDEQYLLDLEREAFLSLIGEQKTQMRMQHMLLKGKPLRN</sequence>
<feature type="domain" description="Enoyl-CoA hydratase/isomerase" evidence="7">
    <location>
        <begin position="499"/>
        <end position="629"/>
    </location>
</feature>
<dbReference type="InterPro" id="IPR036291">
    <property type="entry name" value="NAD(P)-bd_dom_sf"/>
</dbReference>
<keyword evidence="3" id="KW-0520">NAD</keyword>